<accession>A0ABV4NMF4</accession>
<evidence type="ECO:0000313" key="2">
    <source>
        <dbReference type="Proteomes" id="UP001569414"/>
    </source>
</evidence>
<protein>
    <recommendedName>
        <fullName evidence="3">Nuclear transport factor 2 family protein</fullName>
    </recommendedName>
</protein>
<keyword evidence="2" id="KW-1185">Reference proteome</keyword>
<dbReference type="Gene3D" id="3.10.450.50">
    <property type="match status" value="1"/>
</dbReference>
<dbReference type="SUPFAM" id="SSF54427">
    <property type="entry name" value="NTF2-like"/>
    <property type="match status" value="1"/>
</dbReference>
<comment type="caution">
    <text evidence="1">The sequence shown here is derived from an EMBL/GenBank/DDBJ whole genome shotgun (WGS) entry which is preliminary data.</text>
</comment>
<reference evidence="1 2" key="1">
    <citation type="submission" date="2024-08" db="EMBL/GenBank/DDBJ databases">
        <authorList>
            <person name="Ishaq N."/>
        </authorList>
    </citation>
    <scope>NUCLEOTIDE SEQUENCE [LARGE SCALE GENOMIC DNA]</scope>
    <source>
        <strain evidence="1 2">JCM 30400</strain>
    </source>
</reference>
<evidence type="ECO:0008006" key="3">
    <source>
        <dbReference type="Google" id="ProtNLM"/>
    </source>
</evidence>
<dbReference type="InterPro" id="IPR032710">
    <property type="entry name" value="NTF2-like_dom_sf"/>
</dbReference>
<sequence>MVEEKTAVKEIEQFIDYLVQAGVHCRVAQLESIYHRDMQAFILDDSDQLTIADKSAFIDLFKAKRDSGELPLNAWKKIHHVEVKNNSALVIFSRINNLSGQERKLRLGIDLIHENGNWQVIREIIFLDPNSTTPTPTPPPTLQS</sequence>
<gene>
    <name evidence="1" type="ORF">ACCI51_08505</name>
</gene>
<proteinExistence type="predicted"/>
<dbReference type="Proteomes" id="UP001569414">
    <property type="component" value="Unassembled WGS sequence"/>
</dbReference>
<name>A0ABV4NMF4_9GAMM</name>
<organism evidence="1 2">
    <name type="scientific">Microbulbifer echini</name>
    <dbReference type="NCBI Taxonomy" id="1529067"/>
    <lineage>
        <taxon>Bacteria</taxon>
        <taxon>Pseudomonadati</taxon>
        <taxon>Pseudomonadota</taxon>
        <taxon>Gammaproteobacteria</taxon>
        <taxon>Cellvibrionales</taxon>
        <taxon>Microbulbiferaceae</taxon>
        <taxon>Microbulbifer</taxon>
    </lineage>
</organism>
<dbReference type="RefSeq" id="WP_371843286.1">
    <property type="nucleotide sequence ID" value="NZ_JBGMEL010000007.1"/>
</dbReference>
<dbReference type="EMBL" id="JBGMEL010000007">
    <property type="protein sequence ID" value="MFA0790588.1"/>
    <property type="molecule type" value="Genomic_DNA"/>
</dbReference>
<evidence type="ECO:0000313" key="1">
    <source>
        <dbReference type="EMBL" id="MFA0790588.1"/>
    </source>
</evidence>